<dbReference type="EMBL" id="JANJYI010000002">
    <property type="protein sequence ID" value="KAK2658311.1"/>
    <property type="molecule type" value="Genomic_DNA"/>
</dbReference>
<dbReference type="AlphaFoldDB" id="A0AAD9XFL2"/>
<dbReference type="PANTHER" id="PTHR48435:SF1">
    <property type="entry name" value="POLYPROTEIN"/>
    <property type="match status" value="1"/>
</dbReference>
<proteinExistence type="predicted"/>
<reference evidence="1" key="1">
    <citation type="journal article" date="2023" name="Plant J.">
        <title>Genome sequences and population genomics provide insights into the demographic history, inbreeding, and mutation load of two 'living fossil' tree species of Dipteronia.</title>
        <authorList>
            <person name="Feng Y."/>
            <person name="Comes H.P."/>
            <person name="Chen J."/>
            <person name="Zhu S."/>
            <person name="Lu R."/>
            <person name="Zhang X."/>
            <person name="Li P."/>
            <person name="Qiu J."/>
            <person name="Olsen K.M."/>
            <person name="Qiu Y."/>
        </authorList>
    </citation>
    <scope>NUCLEOTIDE SEQUENCE</scope>
    <source>
        <strain evidence="1">KIB01</strain>
    </source>
</reference>
<dbReference type="PANTHER" id="PTHR48435">
    <property type="entry name" value="POLYPROTEIN"/>
    <property type="match status" value="1"/>
</dbReference>
<dbReference type="InterPro" id="IPR028919">
    <property type="entry name" value="Viral_movement"/>
</dbReference>
<accession>A0AAD9XFL2</accession>
<keyword evidence="2" id="KW-1185">Reference proteome</keyword>
<name>A0AAD9XFL2_9ROSI</name>
<organism evidence="1 2">
    <name type="scientific">Dipteronia dyeriana</name>
    <dbReference type="NCBI Taxonomy" id="168575"/>
    <lineage>
        <taxon>Eukaryota</taxon>
        <taxon>Viridiplantae</taxon>
        <taxon>Streptophyta</taxon>
        <taxon>Embryophyta</taxon>
        <taxon>Tracheophyta</taxon>
        <taxon>Spermatophyta</taxon>
        <taxon>Magnoliopsida</taxon>
        <taxon>eudicotyledons</taxon>
        <taxon>Gunneridae</taxon>
        <taxon>Pentapetalae</taxon>
        <taxon>rosids</taxon>
        <taxon>malvids</taxon>
        <taxon>Sapindales</taxon>
        <taxon>Sapindaceae</taxon>
        <taxon>Hippocastanoideae</taxon>
        <taxon>Acereae</taxon>
        <taxon>Dipteronia</taxon>
    </lineage>
</organism>
<gene>
    <name evidence="1" type="ORF">Ddye_004844</name>
</gene>
<comment type="caution">
    <text evidence="1">The sequence shown here is derived from an EMBL/GenBank/DDBJ whole genome shotgun (WGS) entry which is preliminary data.</text>
</comment>
<evidence type="ECO:0000313" key="1">
    <source>
        <dbReference type="EMBL" id="KAK2658311.1"/>
    </source>
</evidence>
<dbReference type="InterPro" id="IPR053098">
    <property type="entry name" value="Petuviruses_polyprotein"/>
</dbReference>
<dbReference type="Pfam" id="PF01107">
    <property type="entry name" value="MP"/>
    <property type="match status" value="1"/>
</dbReference>
<dbReference type="Proteomes" id="UP001280121">
    <property type="component" value="Unassembled WGS sequence"/>
</dbReference>
<evidence type="ECO:0008006" key="3">
    <source>
        <dbReference type="Google" id="ProtNLM"/>
    </source>
</evidence>
<sequence>MDGIIQMYFLALFTSSSPTMSQVDSVLQSMESRLDPNLRDYLNGRFIEEDVQRGLFQMSPSKDPSEDGFPTIFFQKLWSVIGRQITDNAMIGFECMYTLRRKFIWKKKGFISIKLDMAKTYDKVKWCFVEGMMRRIGSRRIWIVSPRLPWMSINIKNLLTTYSLASESTQISETSLPLLNPYTVFKRSKSLSIRVIALVQHRSPPIKEYVQSTALDNCLVPASTAEQYIDLEIGQPLIDQWTKEGYSHIHIRTIRIVLTLYGRKGLSVTATIALLNTIYKEYEHAVIGTRLSTIHAGSISLTYYPNFNIPLGDQNLHNCLKVQLQVAGAPMMPNSYMATLHNQISYRLQDHAFDLLIPGHTGDTLFIKAEREDEVPHHHPNPKTTP</sequence>
<protein>
    <recommendedName>
        <fullName evidence="3">Reverse transcriptase domain-containing protein</fullName>
    </recommendedName>
</protein>
<evidence type="ECO:0000313" key="2">
    <source>
        <dbReference type="Proteomes" id="UP001280121"/>
    </source>
</evidence>